<dbReference type="InterPro" id="IPR045340">
    <property type="entry name" value="DUF6533"/>
</dbReference>
<reference evidence="4 5" key="1">
    <citation type="journal article" date="2016" name="Mol. Biol. Evol.">
        <title>Comparative Genomics of Early-Diverging Mushroom-Forming Fungi Provides Insights into the Origins of Lignocellulose Decay Capabilities.</title>
        <authorList>
            <person name="Nagy L.G."/>
            <person name="Riley R."/>
            <person name="Tritt A."/>
            <person name="Adam C."/>
            <person name="Daum C."/>
            <person name="Floudas D."/>
            <person name="Sun H."/>
            <person name="Yadav J.S."/>
            <person name="Pangilinan J."/>
            <person name="Larsson K.H."/>
            <person name="Matsuura K."/>
            <person name="Barry K."/>
            <person name="Labutti K."/>
            <person name="Kuo R."/>
            <person name="Ohm R.A."/>
            <person name="Bhattacharya S.S."/>
            <person name="Shirouzu T."/>
            <person name="Yoshinaga Y."/>
            <person name="Martin F.M."/>
            <person name="Grigoriev I.V."/>
            <person name="Hibbett D.S."/>
        </authorList>
    </citation>
    <scope>NUCLEOTIDE SEQUENCE [LARGE SCALE GENOMIC DNA]</scope>
    <source>
        <strain evidence="4 5">HHB12029</strain>
    </source>
</reference>
<keyword evidence="2" id="KW-1133">Transmembrane helix</keyword>
<organism evidence="4 5">
    <name type="scientific">Exidia glandulosa HHB12029</name>
    <dbReference type="NCBI Taxonomy" id="1314781"/>
    <lineage>
        <taxon>Eukaryota</taxon>
        <taxon>Fungi</taxon>
        <taxon>Dikarya</taxon>
        <taxon>Basidiomycota</taxon>
        <taxon>Agaricomycotina</taxon>
        <taxon>Agaricomycetes</taxon>
        <taxon>Auriculariales</taxon>
        <taxon>Exidiaceae</taxon>
        <taxon>Exidia</taxon>
    </lineage>
</organism>
<evidence type="ECO:0000256" key="2">
    <source>
        <dbReference type="SAM" id="Phobius"/>
    </source>
</evidence>
<protein>
    <recommendedName>
        <fullName evidence="3">DUF6533 domain-containing protein</fullName>
    </recommendedName>
</protein>
<dbReference type="Proteomes" id="UP000077266">
    <property type="component" value="Unassembled WGS sequence"/>
</dbReference>
<dbReference type="STRING" id="1314781.A0A165K897"/>
<name>A0A165K897_EXIGL</name>
<feature type="transmembrane region" description="Helical" evidence="2">
    <location>
        <begin position="117"/>
        <end position="137"/>
    </location>
</feature>
<keyword evidence="5" id="KW-1185">Reference proteome</keyword>
<evidence type="ECO:0000259" key="3">
    <source>
        <dbReference type="Pfam" id="PF20151"/>
    </source>
</evidence>
<evidence type="ECO:0000313" key="5">
    <source>
        <dbReference type="Proteomes" id="UP000077266"/>
    </source>
</evidence>
<sequence>MSTQDTLDFVRFGEVLHYAHAGAYSVFVYDWLLCLGDEIDFILTPAPAIAKLAYLYCRYCLLLTYPITLYIQGLPHSHSICEHVFRVPMLLALPNLAGVVSIITLRLYAFTGGKKSLVVFIILCYIAIATYHTWVVFDKAILNPDGQGCDPVEAGNTNNLGSIFLGAMILDTFITIAFITHLLRVMKLKYTQMSVFTRAFLREGAAYFLAISCVNLLNVAFNLQHAAPMADVNVPYSLVLPSLLACRLVINLRNLIPEHKSYGSVSSDSRRPWAYPSTDTENGTRISGYVVSPLSAGEGTFLKAMESPPALADFPRNSPFPQSYQDPLGRDNSNFQLSEE</sequence>
<feature type="compositionally biased region" description="Polar residues" evidence="1">
    <location>
        <begin position="319"/>
        <end position="340"/>
    </location>
</feature>
<feature type="transmembrane region" description="Helical" evidence="2">
    <location>
        <begin position="163"/>
        <end position="183"/>
    </location>
</feature>
<feature type="transmembrane region" description="Helical" evidence="2">
    <location>
        <begin position="204"/>
        <end position="221"/>
    </location>
</feature>
<dbReference type="EMBL" id="KV425949">
    <property type="protein sequence ID" value="KZV95947.1"/>
    <property type="molecule type" value="Genomic_DNA"/>
</dbReference>
<evidence type="ECO:0000313" key="4">
    <source>
        <dbReference type="EMBL" id="KZV95947.1"/>
    </source>
</evidence>
<feature type="transmembrane region" description="Helical" evidence="2">
    <location>
        <begin position="83"/>
        <end position="105"/>
    </location>
</feature>
<feature type="transmembrane region" description="Helical" evidence="2">
    <location>
        <begin position="52"/>
        <end position="71"/>
    </location>
</feature>
<feature type="domain" description="DUF6533" evidence="3">
    <location>
        <begin position="18"/>
        <end position="63"/>
    </location>
</feature>
<evidence type="ECO:0000256" key="1">
    <source>
        <dbReference type="SAM" id="MobiDB-lite"/>
    </source>
</evidence>
<dbReference type="Pfam" id="PF20151">
    <property type="entry name" value="DUF6533"/>
    <property type="match status" value="1"/>
</dbReference>
<feature type="region of interest" description="Disordered" evidence="1">
    <location>
        <begin position="310"/>
        <end position="340"/>
    </location>
</feature>
<proteinExistence type="predicted"/>
<gene>
    <name evidence="4" type="ORF">EXIGLDRAFT_833988</name>
</gene>
<dbReference type="InParanoid" id="A0A165K897"/>
<keyword evidence="2" id="KW-0472">Membrane</keyword>
<dbReference type="OrthoDB" id="3251775at2759"/>
<accession>A0A165K897</accession>
<dbReference type="AlphaFoldDB" id="A0A165K897"/>
<keyword evidence="2" id="KW-0812">Transmembrane</keyword>